<name>A0ABD3TQS9_9LAMI</name>
<evidence type="ECO:0000313" key="2">
    <source>
        <dbReference type="Proteomes" id="UP001634393"/>
    </source>
</evidence>
<protein>
    <submittedName>
        <fullName evidence="1">Uncharacterized protein</fullName>
    </submittedName>
</protein>
<accession>A0ABD3TQS9</accession>
<organism evidence="1 2">
    <name type="scientific">Penstemon smallii</name>
    <dbReference type="NCBI Taxonomy" id="265156"/>
    <lineage>
        <taxon>Eukaryota</taxon>
        <taxon>Viridiplantae</taxon>
        <taxon>Streptophyta</taxon>
        <taxon>Embryophyta</taxon>
        <taxon>Tracheophyta</taxon>
        <taxon>Spermatophyta</taxon>
        <taxon>Magnoliopsida</taxon>
        <taxon>eudicotyledons</taxon>
        <taxon>Gunneridae</taxon>
        <taxon>Pentapetalae</taxon>
        <taxon>asterids</taxon>
        <taxon>lamiids</taxon>
        <taxon>Lamiales</taxon>
        <taxon>Plantaginaceae</taxon>
        <taxon>Cheloneae</taxon>
        <taxon>Penstemon</taxon>
    </lineage>
</organism>
<evidence type="ECO:0000313" key="1">
    <source>
        <dbReference type="EMBL" id="KAL3839100.1"/>
    </source>
</evidence>
<gene>
    <name evidence="1" type="ORF">ACJIZ3_023691</name>
</gene>
<comment type="caution">
    <text evidence="1">The sequence shown here is derived from an EMBL/GenBank/DDBJ whole genome shotgun (WGS) entry which is preliminary data.</text>
</comment>
<dbReference type="AlphaFoldDB" id="A0ABD3TQS9"/>
<sequence length="146" mass="17018">MHALFILNSEFINSYLPAIFIALMGSVQKFTPIFQYKHKSISSLTCNMLRNMHIRSEAKKLNDGWSFDENWFFTNLLLHESEVGNLKDMETPLFREFRVNGEPFHLNLSYIFDEAGVATFPKDLTRSPEWPIHVRDSEDDEKAVVC</sequence>
<proteinExistence type="predicted"/>
<dbReference type="EMBL" id="JBJXBP010000003">
    <property type="protein sequence ID" value="KAL3839100.1"/>
    <property type="molecule type" value="Genomic_DNA"/>
</dbReference>
<reference evidence="1 2" key="1">
    <citation type="submission" date="2024-12" db="EMBL/GenBank/DDBJ databases">
        <title>The unique morphological basis and parallel evolutionary history of personate flowers in Penstemon.</title>
        <authorList>
            <person name="Depatie T.H."/>
            <person name="Wessinger C.A."/>
        </authorList>
    </citation>
    <scope>NUCLEOTIDE SEQUENCE [LARGE SCALE GENOMIC DNA]</scope>
    <source>
        <strain evidence="1">WTNN_2</strain>
        <tissue evidence="1">Leaf</tissue>
    </source>
</reference>
<keyword evidence="2" id="KW-1185">Reference proteome</keyword>
<dbReference type="Proteomes" id="UP001634393">
    <property type="component" value="Unassembled WGS sequence"/>
</dbReference>